<gene>
    <name evidence="3" type="ORF">PPSIR1_25051</name>
</gene>
<accession>A6GDV8</accession>
<dbReference type="Pfam" id="PF08495">
    <property type="entry name" value="FIST"/>
    <property type="match status" value="1"/>
</dbReference>
<dbReference type="STRING" id="391625.PPSIR1_25051"/>
<proteinExistence type="predicted"/>
<feature type="domain" description="FIST" evidence="1">
    <location>
        <begin position="30"/>
        <end position="225"/>
    </location>
</feature>
<dbReference type="SMART" id="SM01204">
    <property type="entry name" value="FIST_C"/>
    <property type="match status" value="1"/>
</dbReference>
<evidence type="ECO:0000313" key="4">
    <source>
        <dbReference type="Proteomes" id="UP000005801"/>
    </source>
</evidence>
<dbReference type="SMART" id="SM00897">
    <property type="entry name" value="FIST"/>
    <property type="match status" value="1"/>
</dbReference>
<dbReference type="PANTHER" id="PTHR40252:SF2">
    <property type="entry name" value="BLR0328 PROTEIN"/>
    <property type="match status" value="1"/>
</dbReference>
<keyword evidence="4" id="KW-1185">Reference proteome</keyword>
<dbReference type="EMBL" id="ABCS01000077">
    <property type="protein sequence ID" value="EDM75907.1"/>
    <property type="molecule type" value="Genomic_DNA"/>
</dbReference>
<dbReference type="AlphaFoldDB" id="A6GDV8"/>
<dbReference type="InterPro" id="IPR013702">
    <property type="entry name" value="FIST_domain_N"/>
</dbReference>
<comment type="caution">
    <text evidence="3">The sequence shown here is derived from an EMBL/GenBank/DDBJ whole genome shotgun (WGS) entry which is preliminary data.</text>
</comment>
<evidence type="ECO:0000313" key="3">
    <source>
        <dbReference type="EMBL" id="EDM75907.1"/>
    </source>
</evidence>
<protein>
    <recommendedName>
        <fullName evidence="5">FIST C-domain domain-containing protein</fullName>
    </recommendedName>
</protein>
<name>A6GDV8_9BACT</name>
<dbReference type="RefSeq" id="WP_006974898.1">
    <property type="nucleotide sequence ID" value="NZ_ABCS01000077.1"/>
</dbReference>
<evidence type="ECO:0000259" key="1">
    <source>
        <dbReference type="SMART" id="SM00897"/>
    </source>
</evidence>
<dbReference type="PANTHER" id="PTHR40252">
    <property type="entry name" value="BLR0328 PROTEIN"/>
    <property type="match status" value="1"/>
</dbReference>
<dbReference type="Pfam" id="PF10442">
    <property type="entry name" value="FIST_C"/>
    <property type="match status" value="1"/>
</dbReference>
<dbReference type="OrthoDB" id="179842at2"/>
<organism evidence="3 4">
    <name type="scientific">Plesiocystis pacifica SIR-1</name>
    <dbReference type="NCBI Taxonomy" id="391625"/>
    <lineage>
        <taxon>Bacteria</taxon>
        <taxon>Pseudomonadati</taxon>
        <taxon>Myxococcota</taxon>
        <taxon>Polyangia</taxon>
        <taxon>Nannocystales</taxon>
        <taxon>Nannocystaceae</taxon>
        <taxon>Plesiocystis</taxon>
    </lineage>
</organism>
<feature type="domain" description="FIST C-domain" evidence="2">
    <location>
        <begin position="226"/>
        <end position="375"/>
    </location>
</feature>
<sequence length="395" mass="40013">MDIATVTSLEADTRAAFSAAYAALVGKLGGPPDWLIVQSAVRHEVATLREAARLSGVEQLHGSSSCLGVMSDAGVDTAGGLGLFGLRDSDGDFGVGSAPLGDDPAAAAGAALRQAIANAQREGELPELVWVSASPGTEERCIAGIEAEIGAGAPIVGGSAADDAVAGGWYLFDAHADYGSGIVVSVLYPSTGVHSVFHSGYSPTTTTGTVTAATGRAIETIDGDAAAATYDRWTGGAVGEALEAGGSVLGSTTLHPIGRRVGEDGGVSYYRLAHPESVTAEGHLVLFAEVSVGDELILMTGSTDALRSRAGRVAADALARARRPSSEIAGALVIFCAGCMLTIRDELDDVVASLRGVLGDVPFLGGFTFGEQGCFVGGENCHGNLMISVTVFERA</sequence>
<dbReference type="InterPro" id="IPR019494">
    <property type="entry name" value="FIST_C"/>
</dbReference>
<evidence type="ECO:0008006" key="5">
    <source>
        <dbReference type="Google" id="ProtNLM"/>
    </source>
</evidence>
<evidence type="ECO:0000259" key="2">
    <source>
        <dbReference type="SMART" id="SM01204"/>
    </source>
</evidence>
<reference evidence="3 4" key="1">
    <citation type="submission" date="2007-06" db="EMBL/GenBank/DDBJ databases">
        <authorList>
            <person name="Shimkets L."/>
            <person name="Ferriera S."/>
            <person name="Johnson J."/>
            <person name="Kravitz S."/>
            <person name="Beeson K."/>
            <person name="Sutton G."/>
            <person name="Rogers Y.-H."/>
            <person name="Friedman R."/>
            <person name="Frazier M."/>
            <person name="Venter J.C."/>
        </authorList>
    </citation>
    <scope>NUCLEOTIDE SEQUENCE [LARGE SCALE GENOMIC DNA]</scope>
    <source>
        <strain evidence="3 4">SIR-1</strain>
    </source>
</reference>
<dbReference type="eggNOG" id="COG3287">
    <property type="taxonomic scope" value="Bacteria"/>
</dbReference>
<dbReference type="Proteomes" id="UP000005801">
    <property type="component" value="Unassembled WGS sequence"/>
</dbReference>